<gene>
    <name evidence="2" type="ORF">DCC81_19630</name>
</gene>
<keyword evidence="1" id="KW-0812">Transmembrane</keyword>
<protein>
    <submittedName>
        <fullName evidence="2">Uncharacterized protein</fullName>
    </submittedName>
</protein>
<keyword evidence="1" id="KW-0472">Membrane</keyword>
<dbReference type="Proteomes" id="UP000244450">
    <property type="component" value="Unassembled WGS sequence"/>
</dbReference>
<evidence type="ECO:0000313" key="2">
    <source>
        <dbReference type="EMBL" id="PUZ22646.1"/>
    </source>
</evidence>
<feature type="transmembrane region" description="Helical" evidence="1">
    <location>
        <begin position="62"/>
        <end position="79"/>
    </location>
</feature>
<keyword evidence="1" id="KW-1133">Transmembrane helix</keyword>
<reference evidence="2 3" key="1">
    <citation type="submission" date="2018-04" db="EMBL/GenBank/DDBJ databases">
        <title>Chitinophaga fuyangensis sp. nov., isolated from soil in a chemical factory.</title>
        <authorList>
            <person name="Chen K."/>
        </authorList>
    </citation>
    <scope>NUCLEOTIDE SEQUENCE [LARGE SCALE GENOMIC DNA]</scope>
    <source>
        <strain evidence="2 3">LY-1</strain>
    </source>
</reference>
<accession>A0A2T7BC20</accession>
<evidence type="ECO:0000313" key="3">
    <source>
        <dbReference type="Proteomes" id="UP000244450"/>
    </source>
</evidence>
<sequence length="207" mass="23662">MITITLLSVSFLLAISLKIKHYQDRHLATICWYLHLFFAVLSGICLLLFCNGYVFKGIHTDRIIYSLYAGSGMVLYALMEDKVSGRRGYLSVFFALPFILLGALILPPLRIYAVVAGIWLLVDGEFKRYPVDDHYALQTRTTAVINAQYPTYSLVQNKYWLLEKITDDVINPREAAYNVQGTRIKPDSIQLRIFTDRKEIDTTIGVQ</sequence>
<dbReference type="RefSeq" id="WP_108688392.1">
    <property type="nucleotide sequence ID" value="NZ_QCYK01000003.1"/>
</dbReference>
<feature type="transmembrane region" description="Helical" evidence="1">
    <location>
        <begin position="91"/>
        <end position="122"/>
    </location>
</feature>
<dbReference type="EMBL" id="QCYK01000003">
    <property type="protein sequence ID" value="PUZ22646.1"/>
    <property type="molecule type" value="Genomic_DNA"/>
</dbReference>
<comment type="caution">
    <text evidence="2">The sequence shown here is derived from an EMBL/GenBank/DDBJ whole genome shotgun (WGS) entry which is preliminary data.</text>
</comment>
<proteinExistence type="predicted"/>
<name>A0A2T7BC20_9BACT</name>
<feature type="transmembrane region" description="Helical" evidence="1">
    <location>
        <begin position="32"/>
        <end position="55"/>
    </location>
</feature>
<dbReference type="OrthoDB" id="663619at2"/>
<dbReference type="AlphaFoldDB" id="A0A2T7BC20"/>
<keyword evidence="3" id="KW-1185">Reference proteome</keyword>
<organism evidence="2 3">
    <name type="scientific">Chitinophaga parva</name>
    <dbReference type="NCBI Taxonomy" id="2169414"/>
    <lineage>
        <taxon>Bacteria</taxon>
        <taxon>Pseudomonadati</taxon>
        <taxon>Bacteroidota</taxon>
        <taxon>Chitinophagia</taxon>
        <taxon>Chitinophagales</taxon>
        <taxon>Chitinophagaceae</taxon>
        <taxon>Chitinophaga</taxon>
    </lineage>
</organism>
<evidence type="ECO:0000256" key="1">
    <source>
        <dbReference type="SAM" id="Phobius"/>
    </source>
</evidence>